<name>A0A061AHI8_CYBFA</name>
<dbReference type="InterPro" id="IPR009003">
    <property type="entry name" value="Peptidase_S1_PA"/>
</dbReference>
<dbReference type="Gene3D" id="2.40.10.10">
    <property type="entry name" value="Trypsin-like serine proteases"/>
    <property type="match status" value="2"/>
</dbReference>
<evidence type="ECO:0000256" key="2">
    <source>
        <dbReference type="ARBA" id="ARBA00022670"/>
    </source>
</evidence>
<dbReference type="Pfam" id="PF13365">
    <property type="entry name" value="Trypsin_2"/>
    <property type="match status" value="1"/>
</dbReference>
<keyword evidence="2 6" id="KW-0645">Protease</keyword>
<evidence type="ECO:0000256" key="1">
    <source>
        <dbReference type="ARBA" id="ARBA00008764"/>
    </source>
</evidence>
<dbReference type="InterPro" id="IPR039245">
    <property type="entry name" value="TYSND1/DEG15"/>
</dbReference>
<accession>A0A061AHI8</accession>
<reference evidence="7" key="1">
    <citation type="journal article" date="2014" name="Genome Announc.">
        <title>Genome sequence of the yeast Cyberlindnera fabianii (Hansenula fabianii).</title>
        <authorList>
            <person name="Freel K.C."/>
            <person name="Sarilar V."/>
            <person name="Neuveglise C."/>
            <person name="Devillers H."/>
            <person name="Friedrich A."/>
            <person name="Schacherer J."/>
        </authorList>
    </citation>
    <scope>NUCLEOTIDE SEQUENCE</scope>
    <source>
        <strain evidence="7">YJS4271</strain>
    </source>
</reference>
<dbReference type="PANTHER" id="PTHR21004">
    <property type="entry name" value="SERINE PROTEASE-RELATED"/>
    <property type="match status" value="1"/>
</dbReference>
<dbReference type="SUPFAM" id="SSF50494">
    <property type="entry name" value="Trypsin-like serine proteases"/>
    <property type="match status" value="1"/>
</dbReference>
<dbReference type="PANTHER" id="PTHR21004:SF0">
    <property type="entry name" value="PEROXISOMAL LEADER PEPTIDE-PROCESSING PROTEASE"/>
    <property type="match status" value="1"/>
</dbReference>
<gene>
    <name evidence="7" type="ORF">CYFA0S_01e06590g</name>
</gene>
<evidence type="ECO:0000313" key="7">
    <source>
        <dbReference type="EMBL" id="CDR37029.1"/>
    </source>
</evidence>
<sequence length="505" mass="55528">MTWRYVPVAIHLEHSSQHALSGVFLLNTSTGQHYVLTVTDLAHPDRYSFKFVSPWCIGPSTITWLPLTLSDSRRLTEGPSGTPRILRDFIEGLQRDGHFKFKPNSSQQLTVLHLRIPETCKTNLAISFTNPDNLLPITFKRASDTPIPSKVALHCCPFSLTSVAIFINHKVYGSAALNLGNAGFLTDVKYLDDVIGGVVFLDSSPSESIGIMCGAVTKMNGDGELSIVASWDAIFSLLNYKDLTFPAQIENVTTSQVLTLDPSRSVVRISVIATDGRFWGSGVCIAPNLIVTNKHVLKSFDSLKDLHIRLPGKPNLSLHLKDVTIHESPMQGFDLCFIRLKNPCIDLQPVKVCSLYTEEEPSPRIGEPVKSIGHGLFFAQENVQPLTSEGRINNVIYKDLEGFGQETKSMIIASAGCWNGSSGGGLFNQNNELVGIMTSNGKLSCGEVMPNFTLAIPINIIEKSRFMLENNLPSVDLKQKVGDLWSLRETHNSVLDSNTPTVHKL</sequence>
<evidence type="ECO:0000256" key="5">
    <source>
        <dbReference type="ARBA" id="ARBA00022825"/>
    </source>
</evidence>
<dbReference type="PhylomeDB" id="A0A061AHI8"/>
<proteinExistence type="inferred from homology"/>
<dbReference type="EMBL" id="LK052886">
    <property type="protein sequence ID" value="CDR37029.1"/>
    <property type="molecule type" value="Genomic_DNA"/>
</dbReference>
<dbReference type="OrthoDB" id="17845at2759"/>
<organism evidence="7">
    <name type="scientific">Cyberlindnera fabianii</name>
    <name type="common">Yeast</name>
    <name type="synonym">Hansenula fabianii</name>
    <dbReference type="NCBI Taxonomy" id="36022"/>
    <lineage>
        <taxon>Eukaryota</taxon>
        <taxon>Fungi</taxon>
        <taxon>Dikarya</taxon>
        <taxon>Ascomycota</taxon>
        <taxon>Saccharomycotina</taxon>
        <taxon>Saccharomycetes</taxon>
        <taxon>Phaffomycetales</taxon>
        <taxon>Phaffomycetaceae</taxon>
        <taxon>Cyberlindnera</taxon>
    </lineage>
</organism>
<dbReference type="VEuPathDB" id="FungiDB:BON22_0544"/>
<dbReference type="GO" id="GO:0031998">
    <property type="term" value="P:regulation of fatty acid beta-oxidation"/>
    <property type="evidence" value="ECO:0007669"/>
    <property type="project" value="TreeGrafter"/>
</dbReference>
<dbReference type="GO" id="GO:0004252">
    <property type="term" value="F:serine-type endopeptidase activity"/>
    <property type="evidence" value="ECO:0007669"/>
    <property type="project" value="InterPro"/>
</dbReference>
<keyword evidence="5 6" id="KW-0720">Serine protease</keyword>
<protein>
    <recommendedName>
        <fullName evidence="6">Serine protease</fullName>
        <ecNumber evidence="6">3.4.21.-</ecNumber>
    </recommendedName>
</protein>
<evidence type="ECO:0000256" key="4">
    <source>
        <dbReference type="ARBA" id="ARBA00022801"/>
    </source>
</evidence>
<evidence type="ECO:0000256" key="3">
    <source>
        <dbReference type="ARBA" id="ARBA00022729"/>
    </source>
</evidence>
<dbReference type="EC" id="3.4.21.-" evidence="6"/>
<keyword evidence="3" id="KW-0732">Signal</keyword>
<dbReference type="GO" id="GO:0005777">
    <property type="term" value="C:peroxisome"/>
    <property type="evidence" value="ECO:0007669"/>
    <property type="project" value="InterPro"/>
</dbReference>
<comment type="similarity">
    <text evidence="1 6">Belongs to the peptidase S1B family.</text>
</comment>
<keyword evidence="4 6" id="KW-0378">Hydrolase</keyword>
<dbReference type="PRINTS" id="PR00839">
    <property type="entry name" value="V8PROTEASE"/>
</dbReference>
<dbReference type="InterPro" id="IPR008256">
    <property type="entry name" value="Peptidase_S1B"/>
</dbReference>
<dbReference type="AlphaFoldDB" id="A0A061AHI8"/>
<dbReference type="InterPro" id="IPR043504">
    <property type="entry name" value="Peptidase_S1_PA_chymotrypsin"/>
</dbReference>
<evidence type="ECO:0000256" key="6">
    <source>
        <dbReference type="RuleBase" id="RU004296"/>
    </source>
</evidence>
<dbReference type="GO" id="GO:0016485">
    <property type="term" value="P:protein processing"/>
    <property type="evidence" value="ECO:0007669"/>
    <property type="project" value="InterPro"/>
</dbReference>